<dbReference type="AlphaFoldDB" id="A0A6J6Q0A0"/>
<accession>A0A6J6Q0A0</accession>
<name>A0A6J6Q0A0_9ZZZZ</name>
<dbReference type="EMBL" id="CAEZXM010000249">
    <property type="protein sequence ID" value="CAB4701574.1"/>
    <property type="molecule type" value="Genomic_DNA"/>
</dbReference>
<protein>
    <submittedName>
        <fullName evidence="1">Unannotated protein</fullName>
    </submittedName>
</protein>
<reference evidence="1" key="1">
    <citation type="submission" date="2020-05" db="EMBL/GenBank/DDBJ databases">
        <authorList>
            <person name="Chiriac C."/>
            <person name="Salcher M."/>
            <person name="Ghai R."/>
            <person name="Kavagutti S V."/>
        </authorList>
    </citation>
    <scope>NUCLEOTIDE SEQUENCE</scope>
</reference>
<gene>
    <name evidence="1" type="ORF">UFOPK2366_01287</name>
</gene>
<proteinExistence type="predicted"/>
<evidence type="ECO:0000313" key="1">
    <source>
        <dbReference type="EMBL" id="CAB4701574.1"/>
    </source>
</evidence>
<organism evidence="1">
    <name type="scientific">freshwater metagenome</name>
    <dbReference type="NCBI Taxonomy" id="449393"/>
    <lineage>
        <taxon>unclassified sequences</taxon>
        <taxon>metagenomes</taxon>
        <taxon>ecological metagenomes</taxon>
    </lineage>
</organism>
<sequence length="119" mass="11567">MIADSPRNPSSCSRANTCTAAAAAATRTSGRLRRLIPIKNVAAHPATATATSSGCTATTAAIAQAKPTAHHGAVAELHVTSAAKAATSMKSTTGEPVGDAPAAAAAMPEAAAMNDACIG</sequence>